<evidence type="ECO:0000313" key="2">
    <source>
        <dbReference type="Proteomes" id="UP001206925"/>
    </source>
</evidence>
<protein>
    <submittedName>
        <fullName evidence="1">Uncharacterized protein</fullName>
    </submittedName>
</protein>
<dbReference type="AlphaFoldDB" id="A0AAD5CTM4"/>
<reference evidence="1" key="1">
    <citation type="submission" date="2022-06" db="EMBL/GenBank/DDBJ databases">
        <title>Uncovering the hologenomic basis of an extraordinary plant invasion.</title>
        <authorList>
            <person name="Bieker V.C."/>
            <person name="Martin M.D."/>
            <person name="Gilbert T."/>
            <person name="Hodgins K."/>
            <person name="Battlay P."/>
            <person name="Petersen B."/>
            <person name="Wilson J."/>
        </authorList>
    </citation>
    <scope>NUCLEOTIDE SEQUENCE</scope>
    <source>
        <strain evidence="1">AA19_3_7</strain>
        <tissue evidence="1">Leaf</tissue>
    </source>
</reference>
<dbReference type="Proteomes" id="UP001206925">
    <property type="component" value="Unassembled WGS sequence"/>
</dbReference>
<evidence type="ECO:0000313" key="1">
    <source>
        <dbReference type="EMBL" id="KAI7747674.1"/>
    </source>
</evidence>
<accession>A0AAD5CTM4</accession>
<sequence>TYAVFFTTTTLPPVLGQPARQVRWNAFSGVASNGPIQLRLRSVDGGQGGGGTPSLGGGWWRRLSVAAFALLWRLYLRVDVTVSLSRLGAVVLGFRLEQEHVIASTTPVVAWMLLCHRNNVSHRIVSPRLYCYIQAADIFSNRFVLVEKLI</sequence>
<name>A0AAD5CTM4_AMBAR</name>
<keyword evidence="2" id="KW-1185">Reference proteome</keyword>
<gene>
    <name evidence="1" type="ORF">M8C21_002778</name>
</gene>
<comment type="caution">
    <text evidence="1">The sequence shown here is derived from an EMBL/GenBank/DDBJ whole genome shotgun (WGS) entry which is preliminary data.</text>
</comment>
<proteinExistence type="predicted"/>
<feature type="non-terminal residue" evidence="1">
    <location>
        <position position="150"/>
    </location>
</feature>
<organism evidence="1 2">
    <name type="scientific">Ambrosia artemisiifolia</name>
    <name type="common">Common ragweed</name>
    <dbReference type="NCBI Taxonomy" id="4212"/>
    <lineage>
        <taxon>Eukaryota</taxon>
        <taxon>Viridiplantae</taxon>
        <taxon>Streptophyta</taxon>
        <taxon>Embryophyta</taxon>
        <taxon>Tracheophyta</taxon>
        <taxon>Spermatophyta</taxon>
        <taxon>Magnoliopsida</taxon>
        <taxon>eudicotyledons</taxon>
        <taxon>Gunneridae</taxon>
        <taxon>Pentapetalae</taxon>
        <taxon>asterids</taxon>
        <taxon>campanulids</taxon>
        <taxon>Asterales</taxon>
        <taxon>Asteraceae</taxon>
        <taxon>Asteroideae</taxon>
        <taxon>Heliantheae alliance</taxon>
        <taxon>Heliantheae</taxon>
        <taxon>Ambrosia</taxon>
    </lineage>
</organism>
<dbReference type="EMBL" id="JAMZMK010006709">
    <property type="protein sequence ID" value="KAI7747674.1"/>
    <property type="molecule type" value="Genomic_DNA"/>
</dbReference>